<proteinExistence type="predicted"/>
<dbReference type="Proteomes" id="UP000294847">
    <property type="component" value="Chromosome 4"/>
</dbReference>
<protein>
    <submittedName>
        <fullName evidence="1">Uncharacterized protein</fullName>
    </submittedName>
</protein>
<name>A0A4P7NI79_PYROR</name>
<evidence type="ECO:0000313" key="2">
    <source>
        <dbReference type="Proteomes" id="UP000294847"/>
    </source>
</evidence>
<organism evidence="1 2">
    <name type="scientific">Pyricularia oryzae</name>
    <name type="common">Rice blast fungus</name>
    <name type="synonym">Magnaporthe oryzae</name>
    <dbReference type="NCBI Taxonomy" id="318829"/>
    <lineage>
        <taxon>Eukaryota</taxon>
        <taxon>Fungi</taxon>
        <taxon>Dikarya</taxon>
        <taxon>Ascomycota</taxon>
        <taxon>Pezizomycotina</taxon>
        <taxon>Sordariomycetes</taxon>
        <taxon>Sordariomycetidae</taxon>
        <taxon>Magnaporthales</taxon>
        <taxon>Pyriculariaceae</taxon>
        <taxon>Pyricularia</taxon>
    </lineage>
</organism>
<sequence>MITNTWFPNYGVRFTRLWRVAHEPPPGNWQTRPPRQQTFLQNSGVSTGTGTIFSCVPKLIPVEKNKTCKLG</sequence>
<dbReference type="AlphaFoldDB" id="A0A4P7NI79"/>
<accession>A0A4P7NI79</accession>
<gene>
    <name evidence="1" type="ORF">PoMZ_08660</name>
</gene>
<evidence type="ECO:0000313" key="1">
    <source>
        <dbReference type="EMBL" id="QBZ61705.1"/>
    </source>
</evidence>
<reference evidence="1 2" key="1">
    <citation type="journal article" date="2019" name="Mol. Biol. Evol.">
        <title>Blast fungal genomes show frequent chromosomal changes, gene gains and losses, and effector gene turnover.</title>
        <authorList>
            <person name="Gomez Luciano L.B."/>
            <person name="Jason Tsai I."/>
            <person name="Chuma I."/>
            <person name="Tosa Y."/>
            <person name="Chen Y.H."/>
            <person name="Li J.Y."/>
            <person name="Li M.Y."/>
            <person name="Jade Lu M.Y."/>
            <person name="Nakayashiki H."/>
            <person name="Li W.H."/>
        </authorList>
    </citation>
    <scope>NUCLEOTIDE SEQUENCE [LARGE SCALE GENOMIC DNA]</scope>
    <source>
        <strain evidence="1">MZ5-1-6</strain>
    </source>
</reference>
<dbReference type="EMBL" id="CP034207">
    <property type="protein sequence ID" value="QBZ61705.1"/>
    <property type="molecule type" value="Genomic_DNA"/>
</dbReference>